<evidence type="ECO:0000313" key="2">
    <source>
        <dbReference type="EMBL" id="OAG45265.1"/>
    </source>
</evidence>
<name>A0A177FLY1_9EURO</name>
<organism evidence="2 3">
    <name type="scientific">Fonsecaea monophora</name>
    <dbReference type="NCBI Taxonomy" id="254056"/>
    <lineage>
        <taxon>Eukaryota</taxon>
        <taxon>Fungi</taxon>
        <taxon>Dikarya</taxon>
        <taxon>Ascomycota</taxon>
        <taxon>Pezizomycotina</taxon>
        <taxon>Eurotiomycetes</taxon>
        <taxon>Chaetothyriomycetidae</taxon>
        <taxon>Chaetothyriales</taxon>
        <taxon>Herpotrichiellaceae</taxon>
        <taxon>Fonsecaea</taxon>
    </lineage>
</organism>
<dbReference type="AlphaFoldDB" id="A0A177FLY1"/>
<feature type="region of interest" description="Disordered" evidence="1">
    <location>
        <begin position="1"/>
        <end position="23"/>
    </location>
</feature>
<reference evidence="2 3" key="1">
    <citation type="submission" date="2016-03" db="EMBL/GenBank/DDBJ databases">
        <title>Draft genome sequence of the Fonsecaea monophora CBS 269.37.</title>
        <authorList>
            <person name="Bombassaro A."/>
            <person name="Vinicius W.A."/>
            <person name="De Hoog S."/>
            <person name="Sun J."/>
            <person name="Souza E.M."/>
            <person name="Raittz R.T."/>
            <person name="Costa F."/>
            <person name="Leao A.C."/>
            <person name="Tadra-Sfeir M.Z."/>
            <person name="Baura V."/>
            <person name="Balsanelli E."/>
            <person name="Pedrosa F.O."/>
            <person name="Moreno L.F."/>
            <person name="Steffens M.B."/>
            <person name="Xi L."/>
            <person name="Bocca A.L."/>
            <person name="Felipe M.S."/>
            <person name="Teixeira M."/>
            <person name="Telles Filho F.Q."/>
            <person name="Azevedo C.M."/>
            <person name="Gomes R."/>
            <person name="Vicente V.A."/>
        </authorList>
    </citation>
    <scope>NUCLEOTIDE SEQUENCE [LARGE SCALE GENOMIC DNA]</scope>
    <source>
        <strain evidence="2 3">CBS 269.37</strain>
    </source>
</reference>
<comment type="caution">
    <text evidence="2">The sequence shown here is derived from an EMBL/GenBank/DDBJ whole genome shotgun (WGS) entry which is preliminary data.</text>
</comment>
<dbReference type="EMBL" id="LVKK01000002">
    <property type="protein sequence ID" value="OAG45265.1"/>
    <property type="molecule type" value="Genomic_DNA"/>
</dbReference>
<dbReference type="Proteomes" id="UP000077002">
    <property type="component" value="Unassembled WGS sequence"/>
</dbReference>
<dbReference type="RefSeq" id="XP_022517217.1">
    <property type="nucleotide sequence ID" value="XM_022650603.1"/>
</dbReference>
<evidence type="ECO:0000313" key="3">
    <source>
        <dbReference type="Proteomes" id="UP000077002"/>
    </source>
</evidence>
<proteinExistence type="predicted"/>
<accession>A0A177FLY1</accession>
<dbReference type="GeneID" id="34595795"/>
<gene>
    <name evidence="2" type="ORF">AYO21_00613</name>
</gene>
<sequence length="151" mass="16858">MADDKKNAHNAEKVEKVSARDSHDQVNTIEDNECANGVVFATITTLTVIMRVYDIVIINSFFALPAFYPSTLSRGRLGHMGGQVVANRNDRNGASRNVHAECGAPRTNISFYLEEVHIRIRHSRNPAVCFIAYYYCLLVLVDLDSATSLRL</sequence>
<keyword evidence="3" id="KW-1185">Reference proteome</keyword>
<protein>
    <submittedName>
        <fullName evidence="2">Uncharacterized protein</fullName>
    </submittedName>
</protein>
<evidence type="ECO:0000256" key="1">
    <source>
        <dbReference type="SAM" id="MobiDB-lite"/>
    </source>
</evidence>